<name>A0A8J6BRA3_ZIZPA</name>
<dbReference type="EMBL" id="JAAALK010000080">
    <property type="protein sequence ID" value="KAG8093717.1"/>
    <property type="molecule type" value="Genomic_DNA"/>
</dbReference>
<accession>A0A8J6BRA3</accession>
<gene>
    <name evidence="1" type="ORF">GUJ93_ZPchr0012g21699</name>
</gene>
<dbReference type="OrthoDB" id="680252at2759"/>
<dbReference type="AlphaFoldDB" id="A0A8J6BRA3"/>
<evidence type="ECO:0000313" key="2">
    <source>
        <dbReference type="Proteomes" id="UP000729402"/>
    </source>
</evidence>
<keyword evidence="2" id="KW-1185">Reference proteome</keyword>
<dbReference type="Proteomes" id="UP000729402">
    <property type="component" value="Unassembled WGS sequence"/>
</dbReference>
<sequence length="189" mass="20383">MEALLARSAFLGEGARSAFLAEGDDVEVSITPPTIQEDISASMEALLARSAFLGDGDDVEVSNTPPSIQEDAVTMCTLPFTQSQSPVPVVVPHTTPGCSSSKDPECTTSEVQHNNIGIMNQRARPRVCTRKARGARIRTPTPSPERITSEVQHSTVDPLYRAVLMIPTQNTPPVNPDDFLALARQRGFI</sequence>
<comment type="caution">
    <text evidence="1">The sequence shown here is derived from an EMBL/GenBank/DDBJ whole genome shotgun (WGS) entry which is preliminary data.</text>
</comment>
<organism evidence="1 2">
    <name type="scientific">Zizania palustris</name>
    <name type="common">Northern wild rice</name>
    <dbReference type="NCBI Taxonomy" id="103762"/>
    <lineage>
        <taxon>Eukaryota</taxon>
        <taxon>Viridiplantae</taxon>
        <taxon>Streptophyta</taxon>
        <taxon>Embryophyta</taxon>
        <taxon>Tracheophyta</taxon>
        <taxon>Spermatophyta</taxon>
        <taxon>Magnoliopsida</taxon>
        <taxon>Liliopsida</taxon>
        <taxon>Poales</taxon>
        <taxon>Poaceae</taxon>
        <taxon>BOP clade</taxon>
        <taxon>Oryzoideae</taxon>
        <taxon>Oryzeae</taxon>
        <taxon>Zizaniinae</taxon>
        <taxon>Zizania</taxon>
    </lineage>
</organism>
<reference evidence="1" key="2">
    <citation type="submission" date="2021-02" db="EMBL/GenBank/DDBJ databases">
        <authorList>
            <person name="Kimball J.A."/>
            <person name="Haas M.W."/>
            <person name="Macchietto M."/>
            <person name="Kono T."/>
            <person name="Duquette J."/>
            <person name="Shao M."/>
        </authorList>
    </citation>
    <scope>NUCLEOTIDE SEQUENCE</scope>
    <source>
        <tissue evidence="1">Fresh leaf tissue</tissue>
    </source>
</reference>
<evidence type="ECO:0000313" key="1">
    <source>
        <dbReference type="EMBL" id="KAG8093717.1"/>
    </source>
</evidence>
<protein>
    <submittedName>
        <fullName evidence="1">Uncharacterized protein</fullName>
    </submittedName>
</protein>
<reference evidence="1" key="1">
    <citation type="journal article" date="2021" name="bioRxiv">
        <title>Whole Genome Assembly and Annotation of Northern Wild Rice, Zizania palustris L., Supports a Whole Genome Duplication in the Zizania Genus.</title>
        <authorList>
            <person name="Haas M."/>
            <person name="Kono T."/>
            <person name="Macchietto M."/>
            <person name="Millas R."/>
            <person name="McGilp L."/>
            <person name="Shao M."/>
            <person name="Duquette J."/>
            <person name="Hirsch C.N."/>
            <person name="Kimball J."/>
        </authorList>
    </citation>
    <scope>NUCLEOTIDE SEQUENCE</scope>
    <source>
        <tissue evidence="1">Fresh leaf tissue</tissue>
    </source>
</reference>
<proteinExistence type="predicted"/>